<dbReference type="InterPro" id="IPR036322">
    <property type="entry name" value="WD40_repeat_dom_sf"/>
</dbReference>
<proteinExistence type="predicted"/>
<dbReference type="EMBL" id="MCBR01019192">
    <property type="protein sequence ID" value="RKF57122.1"/>
    <property type="molecule type" value="Genomic_DNA"/>
</dbReference>
<dbReference type="PRINTS" id="PR00320">
    <property type="entry name" value="GPROTEINBRPT"/>
</dbReference>
<dbReference type="AlphaFoldDB" id="A0A420HI27"/>
<dbReference type="InterPro" id="IPR001680">
    <property type="entry name" value="WD40_rpt"/>
</dbReference>
<evidence type="ECO:0000259" key="8">
    <source>
        <dbReference type="Pfam" id="PF09384"/>
    </source>
</evidence>
<sequence length="532" mass="59560">MANPVPKFQVTKGPSGPSPVTPEQRYWKGFKSPLYIPFQSPVTHISFTPPSSSSLLPANEDYFVATSGARLQIYSIRTRKLVKIISRFTDIAHSGEIRRDGRIVVAGDETGKIQVFDVQSRAILKTWEEHKQPVWTTKFSPITLTTLMSTSDDYTARLWDLPTGESTIKFTGHTDYVRSGCFMLGTMSNLILTGSYDNTVRLWDPRIPEKAAMTFKHTAPVEDVLSMPSGTQIAAAAGNQISILDVVARKPLQILKNHQKTVTSLCLASNGTRLVTGGLDGHVKIFETTGWNNVYGSKYSSPVLTVNVVNTGASKEDKHLIVGLQSGMMSVKTRLSGQEKVKQREREKEMQALVEGTLEKHDRNTRKRTRGLDKVSKRINFVGEGAEVVIEGQERRRQKAESTWEKNLRQGKYAKALDQVLENKLSSATVLSVFIHLRHRSALRTALEGRDEFTVQPVFKWISKHLADPRYVSICTDVSLLLLDIYSEHVGDSIELERMTRALHNRVRAEVVRAQQACQVSGMLRLLMTEVP</sequence>
<dbReference type="Proteomes" id="UP000285405">
    <property type="component" value="Unassembled WGS sequence"/>
</dbReference>
<dbReference type="GO" id="GO:0045943">
    <property type="term" value="P:positive regulation of transcription by RNA polymerase I"/>
    <property type="evidence" value="ECO:0007669"/>
    <property type="project" value="TreeGrafter"/>
</dbReference>
<dbReference type="PROSITE" id="PS00678">
    <property type="entry name" value="WD_REPEATS_1"/>
    <property type="match status" value="1"/>
</dbReference>
<dbReference type="GO" id="GO:0005730">
    <property type="term" value="C:nucleolus"/>
    <property type="evidence" value="ECO:0007669"/>
    <property type="project" value="UniProtKB-SubCell"/>
</dbReference>
<evidence type="ECO:0000256" key="2">
    <source>
        <dbReference type="ARBA" id="ARBA00022552"/>
    </source>
</evidence>
<dbReference type="InterPro" id="IPR019775">
    <property type="entry name" value="WD40_repeat_CS"/>
</dbReference>
<dbReference type="InterPro" id="IPR015943">
    <property type="entry name" value="WD40/YVTN_repeat-like_dom_sf"/>
</dbReference>
<keyword evidence="5" id="KW-0539">Nucleus</keyword>
<evidence type="ECO:0000313" key="9">
    <source>
        <dbReference type="EMBL" id="RKF57122.1"/>
    </source>
</evidence>
<feature type="domain" description="U3 small nucleolar RNA-associated protein 15 C-terminal" evidence="8">
    <location>
        <begin position="381"/>
        <end position="527"/>
    </location>
</feature>
<keyword evidence="3 6" id="KW-0853">WD repeat</keyword>
<evidence type="ECO:0000313" key="10">
    <source>
        <dbReference type="Proteomes" id="UP000285405"/>
    </source>
</evidence>
<feature type="region of interest" description="Disordered" evidence="7">
    <location>
        <begin position="1"/>
        <end position="23"/>
    </location>
</feature>
<feature type="repeat" description="WD" evidence="6">
    <location>
        <begin position="170"/>
        <end position="204"/>
    </location>
</feature>
<feature type="repeat" description="WD" evidence="6">
    <location>
        <begin position="255"/>
        <end position="287"/>
    </location>
</feature>
<keyword evidence="2" id="KW-0698">rRNA processing</keyword>
<name>A0A420HI27_9PEZI</name>
<comment type="subcellular location">
    <subcellularLocation>
        <location evidence="1">Nucleus</location>
        <location evidence="1">Nucleolus</location>
    </subcellularLocation>
</comment>
<dbReference type="PROSITE" id="PS50082">
    <property type="entry name" value="WD_REPEATS_2"/>
    <property type="match status" value="3"/>
</dbReference>
<evidence type="ECO:0000256" key="6">
    <source>
        <dbReference type="PROSITE-ProRule" id="PRU00221"/>
    </source>
</evidence>
<dbReference type="PROSITE" id="PS50294">
    <property type="entry name" value="WD_REPEATS_REGION"/>
    <property type="match status" value="2"/>
</dbReference>
<dbReference type="PANTHER" id="PTHR19924:SF26">
    <property type="entry name" value="U3 SMALL NUCLEOLAR RNA-ASSOCIATED PROTEIN 15 HOMOLOG"/>
    <property type="match status" value="1"/>
</dbReference>
<dbReference type="Gene3D" id="2.130.10.10">
    <property type="entry name" value="YVTN repeat-like/Quinoprotein amine dehydrogenase"/>
    <property type="match status" value="2"/>
</dbReference>
<evidence type="ECO:0000256" key="5">
    <source>
        <dbReference type="ARBA" id="ARBA00023242"/>
    </source>
</evidence>
<dbReference type="SUPFAM" id="SSF50978">
    <property type="entry name" value="WD40 repeat-like"/>
    <property type="match status" value="1"/>
</dbReference>
<accession>A0A420HI27</accession>
<organism evidence="9 10">
    <name type="scientific">Golovinomyces cichoracearum</name>
    <dbReference type="NCBI Taxonomy" id="62708"/>
    <lineage>
        <taxon>Eukaryota</taxon>
        <taxon>Fungi</taxon>
        <taxon>Dikarya</taxon>
        <taxon>Ascomycota</taxon>
        <taxon>Pezizomycotina</taxon>
        <taxon>Leotiomycetes</taxon>
        <taxon>Erysiphales</taxon>
        <taxon>Erysiphaceae</taxon>
        <taxon>Golovinomyces</taxon>
    </lineage>
</organism>
<dbReference type="InterPro" id="IPR018983">
    <property type="entry name" value="U3_snoRNA-assocProt_15_C"/>
</dbReference>
<evidence type="ECO:0000256" key="3">
    <source>
        <dbReference type="ARBA" id="ARBA00022574"/>
    </source>
</evidence>
<dbReference type="PANTHER" id="PTHR19924">
    <property type="entry name" value="UTP15 U3 SMALL NUCLEOLAR RNA-ASSOCIATED PROTEIN 15 FAMILY MEMBER"/>
    <property type="match status" value="1"/>
</dbReference>
<evidence type="ECO:0000256" key="1">
    <source>
        <dbReference type="ARBA" id="ARBA00004604"/>
    </source>
</evidence>
<gene>
    <name evidence="9" type="ORF">GcC1_191026</name>
</gene>
<feature type="repeat" description="WD" evidence="6">
    <location>
        <begin position="127"/>
        <end position="169"/>
    </location>
</feature>
<dbReference type="InterPro" id="IPR020472">
    <property type="entry name" value="WD40_PAC1"/>
</dbReference>
<dbReference type="OrthoDB" id="431715at2759"/>
<evidence type="ECO:0000256" key="7">
    <source>
        <dbReference type="SAM" id="MobiDB-lite"/>
    </source>
</evidence>
<comment type="caution">
    <text evidence="9">The sequence shown here is derived from an EMBL/GenBank/DDBJ whole genome shotgun (WGS) entry which is preliminary data.</text>
</comment>
<reference evidence="9 10" key="1">
    <citation type="journal article" date="2018" name="BMC Genomics">
        <title>Comparative genome analyses reveal sequence features reflecting distinct modes of host-adaptation between dicot and monocot powdery mildew.</title>
        <authorList>
            <person name="Wu Y."/>
            <person name="Ma X."/>
            <person name="Pan Z."/>
            <person name="Kale S.D."/>
            <person name="Song Y."/>
            <person name="King H."/>
            <person name="Zhang Q."/>
            <person name="Presley C."/>
            <person name="Deng X."/>
            <person name="Wei C.I."/>
            <person name="Xiao S."/>
        </authorList>
    </citation>
    <scope>NUCLEOTIDE SEQUENCE [LARGE SCALE GENOMIC DNA]</scope>
    <source>
        <strain evidence="9">UCSC1</strain>
    </source>
</reference>
<keyword evidence="4" id="KW-0677">Repeat</keyword>
<dbReference type="Pfam" id="PF09384">
    <property type="entry name" value="UTP15_C"/>
    <property type="match status" value="1"/>
</dbReference>
<dbReference type="SMART" id="SM00320">
    <property type="entry name" value="WD40"/>
    <property type="match status" value="5"/>
</dbReference>
<dbReference type="GO" id="GO:0006364">
    <property type="term" value="P:rRNA processing"/>
    <property type="evidence" value="ECO:0007669"/>
    <property type="project" value="UniProtKB-KW"/>
</dbReference>
<dbReference type="Pfam" id="PF00400">
    <property type="entry name" value="WD40"/>
    <property type="match status" value="3"/>
</dbReference>
<protein>
    <submittedName>
        <fullName evidence="9">U3 small nucleolar RNA-associated protein 15</fullName>
    </submittedName>
</protein>
<evidence type="ECO:0000256" key="4">
    <source>
        <dbReference type="ARBA" id="ARBA00022737"/>
    </source>
</evidence>